<reference evidence="12" key="4">
    <citation type="journal article" date="2016" name="Gigascience">
        <title>De novo construction of an expanded transcriptome assembly for the western tarnished plant bug, Lygus hesperus.</title>
        <authorList>
            <person name="Tassone E.E."/>
            <person name="Geib S.M."/>
            <person name="Hall B."/>
            <person name="Fabrick J.A."/>
            <person name="Brent C.S."/>
            <person name="Hull J.J."/>
        </authorList>
    </citation>
    <scope>NUCLEOTIDE SEQUENCE</scope>
</reference>
<reference evidence="11" key="3">
    <citation type="submission" date="2014-09" db="EMBL/GenBank/DDBJ databases">
        <authorList>
            <person name="Magalhaes I.L.F."/>
            <person name="Oliveira U."/>
            <person name="Santos F.R."/>
            <person name="Vidigal T.H.D.A."/>
            <person name="Brescovit A.D."/>
            <person name="Santos A.J."/>
        </authorList>
    </citation>
    <scope>NUCLEOTIDE SEQUENCE</scope>
</reference>
<dbReference type="SMART" id="SM00612">
    <property type="entry name" value="Kelch"/>
    <property type="match status" value="5"/>
</dbReference>
<dbReference type="SMART" id="SM00225">
    <property type="entry name" value="BTB"/>
    <property type="match status" value="1"/>
</dbReference>
<evidence type="ECO:0000256" key="4">
    <source>
        <dbReference type="ARBA" id="ARBA00022737"/>
    </source>
</evidence>
<dbReference type="InterPro" id="IPR011043">
    <property type="entry name" value="Gal_Oxase/kelch_b-propeller"/>
</dbReference>
<protein>
    <recommendedName>
        <fullName evidence="2">Kelch-like protein diablo</fullName>
    </recommendedName>
</protein>
<dbReference type="SUPFAM" id="SSF50965">
    <property type="entry name" value="Galactose oxidase, central domain"/>
    <property type="match status" value="1"/>
</dbReference>
<dbReference type="EMBL" id="GDHC01012511">
    <property type="protein sequence ID" value="JAQ06118.1"/>
    <property type="molecule type" value="Transcribed_RNA"/>
</dbReference>
<keyword evidence="6" id="KW-0009">Actin-binding</keyword>
<evidence type="ECO:0000313" key="11">
    <source>
        <dbReference type="EMBL" id="JAG48116.1"/>
    </source>
</evidence>
<proteinExistence type="predicted"/>
<feature type="region of interest" description="Disordered" evidence="8">
    <location>
        <begin position="354"/>
        <end position="379"/>
    </location>
</feature>
<evidence type="ECO:0000256" key="8">
    <source>
        <dbReference type="SAM" id="MobiDB-lite"/>
    </source>
</evidence>
<dbReference type="PRINTS" id="PR00501">
    <property type="entry name" value="KELCHREPEAT"/>
</dbReference>
<dbReference type="Gene3D" id="3.30.710.10">
    <property type="entry name" value="Potassium Channel Kv1.1, Chain A"/>
    <property type="match status" value="1"/>
</dbReference>
<reference evidence="10" key="1">
    <citation type="journal article" date="2014" name="PLoS ONE">
        <title>Transcriptome-Based Identification of ABC Transporters in the Western Tarnished Plant Bug Lygus hesperus.</title>
        <authorList>
            <person name="Hull J.J."/>
            <person name="Chaney K."/>
            <person name="Geib S.M."/>
            <person name="Fabrick J.A."/>
            <person name="Brent C.S."/>
            <person name="Walsh D."/>
            <person name="Lavine L.C."/>
        </authorList>
    </citation>
    <scope>NUCLEOTIDE SEQUENCE</scope>
</reference>
<dbReference type="CDD" id="cd18306">
    <property type="entry name" value="BTB_POZ_NS1BP"/>
    <property type="match status" value="1"/>
</dbReference>
<evidence type="ECO:0000313" key="10">
    <source>
        <dbReference type="EMBL" id="JAG37429.1"/>
    </source>
</evidence>
<evidence type="ECO:0000256" key="3">
    <source>
        <dbReference type="ARBA" id="ARBA00022441"/>
    </source>
</evidence>
<dbReference type="InterPro" id="IPR000210">
    <property type="entry name" value="BTB/POZ_dom"/>
</dbReference>
<evidence type="ECO:0000313" key="13">
    <source>
        <dbReference type="EMBL" id="JAQ06118.1"/>
    </source>
</evidence>
<reference evidence="10" key="2">
    <citation type="submission" date="2014-07" db="EMBL/GenBank/DDBJ databases">
        <authorList>
            <person name="Hull J."/>
        </authorList>
    </citation>
    <scope>NUCLEOTIDE SEQUENCE</scope>
</reference>
<feature type="domain" description="BTB" evidence="9">
    <location>
        <begin position="49"/>
        <end position="121"/>
    </location>
</feature>
<dbReference type="EMBL" id="GBRD01017711">
    <property type="protein sequence ID" value="JAG48116.1"/>
    <property type="molecule type" value="Transcribed_RNA"/>
</dbReference>
<dbReference type="AlphaFoldDB" id="A0A0A9YZ02"/>
<dbReference type="EMBL" id="GDHC01013286">
    <property type="protein sequence ID" value="JAQ05343.1"/>
    <property type="molecule type" value="Transcribed_RNA"/>
</dbReference>
<dbReference type="CDD" id="cd18502">
    <property type="entry name" value="BACK_NS1BP_IVNS1ABP"/>
    <property type="match status" value="1"/>
</dbReference>
<name>A0A0A9YZ02_LYGHE</name>
<organism evidence="10">
    <name type="scientific">Lygus hesperus</name>
    <name type="common">Western plant bug</name>
    <dbReference type="NCBI Taxonomy" id="30085"/>
    <lineage>
        <taxon>Eukaryota</taxon>
        <taxon>Metazoa</taxon>
        <taxon>Ecdysozoa</taxon>
        <taxon>Arthropoda</taxon>
        <taxon>Hexapoda</taxon>
        <taxon>Insecta</taxon>
        <taxon>Pterygota</taxon>
        <taxon>Neoptera</taxon>
        <taxon>Paraneoptera</taxon>
        <taxon>Hemiptera</taxon>
        <taxon>Heteroptera</taxon>
        <taxon>Panheteroptera</taxon>
        <taxon>Cimicomorpha</taxon>
        <taxon>Miridae</taxon>
        <taxon>Mirini</taxon>
        <taxon>Lygus</taxon>
    </lineage>
</organism>
<evidence type="ECO:0000313" key="12">
    <source>
        <dbReference type="EMBL" id="JAQ05343.1"/>
    </source>
</evidence>
<evidence type="ECO:0000256" key="6">
    <source>
        <dbReference type="ARBA" id="ARBA00023203"/>
    </source>
</evidence>
<gene>
    <name evidence="12" type="primary">Ivns1abp_1</name>
    <name evidence="13" type="synonym">Ivns1abp_0</name>
    <name evidence="10" type="ORF">CM83_88333</name>
    <name evidence="12" type="ORF">g.84353</name>
    <name evidence="13" type="ORF">g.84355</name>
</gene>
<dbReference type="UniPathway" id="UPA00143"/>
<dbReference type="PANTHER" id="PTHR24412:SF493">
    <property type="entry name" value="BTB DOMAIN-CONTAINING PROTEIN"/>
    <property type="match status" value="1"/>
</dbReference>
<dbReference type="InterPro" id="IPR011333">
    <property type="entry name" value="SKP1/BTB/POZ_sf"/>
</dbReference>
<dbReference type="GO" id="GO:0003779">
    <property type="term" value="F:actin binding"/>
    <property type="evidence" value="ECO:0007669"/>
    <property type="project" value="UniProtKB-KW"/>
</dbReference>
<comment type="function">
    <text evidence="7">Probable substrate-specific adapter of an E3 ubiquitin-protein ligase complex which mediates the ubiquitination and subsequent proteasomal degradation of target proteins. May have a role in synapse differentiation and growth.</text>
</comment>
<feature type="compositionally biased region" description="Polar residues" evidence="8">
    <location>
        <begin position="354"/>
        <end position="369"/>
    </location>
</feature>
<dbReference type="EMBL" id="GBHO01006175">
    <property type="protein sequence ID" value="JAG37429.1"/>
    <property type="molecule type" value="Transcribed_RNA"/>
</dbReference>
<dbReference type="Gene3D" id="1.25.40.420">
    <property type="match status" value="1"/>
</dbReference>
<dbReference type="PROSITE" id="PS50097">
    <property type="entry name" value="BTB"/>
    <property type="match status" value="1"/>
</dbReference>
<evidence type="ECO:0000256" key="1">
    <source>
        <dbReference type="ARBA" id="ARBA00004906"/>
    </source>
</evidence>
<keyword evidence="4" id="KW-0677">Repeat</keyword>
<dbReference type="InterPro" id="IPR017096">
    <property type="entry name" value="BTB-kelch_protein"/>
</dbReference>
<dbReference type="InterPro" id="IPR006652">
    <property type="entry name" value="Kelch_1"/>
</dbReference>
<evidence type="ECO:0000256" key="7">
    <source>
        <dbReference type="ARBA" id="ARBA00043912"/>
    </source>
</evidence>
<dbReference type="PIRSF" id="PIRSF037037">
    <property type="entry name" value="Kelch-like_protein_gigaxonin"/>
    <property type="match status" value="1"/>
</dbReference>
<dbReference type="Pfam" id="PF24681">
    <property type="entry name" value="Kelch_KLHDC2_KLHL20_DRC7"/>
    <property type="match status" value="1"/>
</dbReference>
<evidence type="ECO:0000256" key="2">
    <source>
        <dbReference type="ARBA" id="ARBA00013699"/>
    </source>
</evidence>
<keyword evidence="5" id="KW-0833">Ubl conjugation pathway</keyword>
<keyword evidence="3" id="KW-0880">Kelch repeat</keyword>
<accession>A0A0A9YZ02</accession>
<dbReference type="PANTHER" id="PTHR24412">
    <property type="entry name" value="KELCH PROTEIN"/>
    <property type="match status" value="1"/>
</dbReference>
<dbReference type="Pfam" id="PF01344">
    <property type="entry name" value="Kelch_1"/>
    <property type="match status" value="2"/>
</dbReference>
<dbReference type="GO" id="GO:0016567">
    <property type="term" value="P:protein ubiquitination"/>
    <property type="evidence" value="ECO:0007669"/>
    <property type="project" value="UniProtKB-UniPathway"/>
</dbReference>
<comment type="pathway">
    <text evidence="1">Protein modification; protein ubiquitination.</text>
</comment>
<evidence type="ECO:0000256" key="5">
    <source>
        <dbReference type="ARBA" id="ARBA00022786"/>
    </source>
</evidence>
<dbReference type="InterPro" id="IPR015915">
    <property type="entry name" value="Kelch-typ_b-propeller"/>
</dbReference>
<dbReference type="SUPFAM" id="SSF54695">
    <property type="entry name" value="POZ domain"/>
    <property type="match status" value="1"/>
</dbReference>
<dbReference type="Gene3D" id="2.120.10.80">
    <property type="entry name" value="Kelch-type beta propeller"/>
    <property type="match status" value="2"/>
</dbReference>
<sequence length="675" mass="73258">MGSEQYGTGELDDEAVAKPKEAMFEFADDSVPPMVLHSLNMMRKNRTFCDVVLHVGNVDVPCHRAVLAAVSPHLMQLFTADDEKSTSRQQMMSYKLNGIFEKGALEKLVEYAYTARLELRPEEVRSVYTAAVGLSMDRVAKRCASYLVDNLSPDTCVGVRSLPGIAKKKEFVATVDEYIAKRFDEVSQSPSFLSLPCICLEVLTSTKAEMSLVDPRSVCRLAFDWLRKFDSPSIEDFTEKTHMLYLALDNSLQDCTELPSGDAGDTELVQDYKRLSRSISSGGSNNNKQQKKAKGVAKPRVIVYSRNIAEMTQADPNADDRMIASSVVSETTFLALVSIKSRLASMSVLLRLNPPSTQSATDESDNSVNGDEGPLDTPTYSELSSMSSVKCAAGCAALGNKILVCGGYDRGECLRLVELYDPVTNIWTTLAPMSVPRGRFNIAVVGNQAYAVGGCDGTTELCSTEKYNPEVDKWEKTPPIPLPRSHIGVCAMDNLIYCIGGYDGQAGIRRADLFNPATNEWISIAPLNSGRYQAGACGFAGRIWAVGGCDGWNCLASVEIFDPATGAWTAGPPLITPRRGAGLQEFQGKLYCVGGWDGSHSLSSTEVYDPATGAWATGPSMAMPRTNLGLVAADNTLYAIGGFSSKTFLNTMEALSSESEDWSTFCLVERSLKPQ</sequence>
<dbReference type="Pfam" id="PF00651">
    <property type="entry name" value="BTB"/>
    <property type="match status" value="1"/>
</dbReference>
<evidence type="ECO:0000259" key="9">
    <source>
        <dbReference type="PROSITE" id="PS50097"/>
    </source>
</evidence>